<keyword evidence="5" id="KW-1185">Reference proteome</keyword>
<dbReference type="PANTHER" id="PTHR24103">
    <property type="entry name" value="E3 UBIQUITIN-PROTEIN LIGASE TRIM"/>
    <property type="match status" value="1"/>
</dbReference>
<dbReference type="InterPro" id="IPR013320">
    <property type="entry name" value="ConA-like_dom_sf"/>
</dbReference>
<organism evidence="4 5">
    <name type="scientific">Clarias magur</name>
    <name type="common">Asian catfish</name>
    <name type="synonym">Macropteronotus magur</name>
    <dbReference type="NCBI Taxonomy" id="1594786"/>
    <lineage>
        <taxon>Eukaryota</taxon>
        <taxon>Metazoa</taxon>
        <taxon>Chordata</taxon>
        <taxon>Craniata</taxon>
        <taxon>Vertebrata</taxon>
        <taxon>Euteleostomi</taxon>
        <taxon>Actinopterygii</taxon>
        <taxon>Neopterygii</taxon>
        <taxon>Teleostei</taxon>
        <taxon>Ostariophysi</taxon>
        <taxon>Siluriformes</taxon>
        <taxon>Clariidae</taxon>
        <taxon>Clarias</taxon>
    </lineage>
</organism>
<feature type="domain" description="B30.2/SPRY" evidence="3">
    <location>
        <begin position="426"/>
        <end position="619"/>
    </location>
</feature>
<dbReference type="InterPro" id="IPR003877">
    <property type="entry name" value="SPRY_dom"/>
</dbReference>
<dbReference type="SUPFAM" id="SSF49899">
    <property type="entry name" value="Concanavalin A-like lectins/glucanases"/>
    <property type="match status" value="4"/>
</dbReference>
<comment type="caution">
    <text evidence="4">The sequence shown here is derived from an EMBL/GenBank/DDBJ whole genome shotgun (WGS) entry which is preliminary data.</text>
</comment>
<gene>
    <name evidence="4" type="ORF">DAT39_021758</name>
</gene>
<dbReference type="SMART" id="SM00449">
    <property type="entry name" value="SPRY"/>
    <property type="match status" value="3"/>
</dbReference>
<accession>A0A8J4TCH2</accession>
<evidence type="ECO:0000313" key="4">
    <source>
        <dbReference type="EMBL" id="KAF5888543.1"/>
    </source>
</evidence>
<dbReference type="Pfam" id="PF13837">
    <property type="entry name" value="Myb_DNA-bind_4"/>
    <property type="match status" value="1"/>
</dbReference>
<reference evidence="4" key="1">
    <citation type="submission" date="2020-07" db="EMBL/GenBank/DDBJ databases">
        <title>Clarias magur genome sequencing, assembly and annotation.</title>
        <authorList>
            <person name="Kushwaha B."/>
            <person name="Kumar R."/>
            <person name="Das P."/>
            <person name="Joshi C.G."/>
            <person name="Kumar D."/>
            <person name="Nagpure N.S."/>
            <person name="Pandey M."/>
            <person name="Agarwal S."/>
            <person name="Srivastava S."/>
            <person name="Singh M."/>
            <person name="Sahoo L."/>
            <person name="Jayasankar P."/>
            <person name="Meher P.K."/>
            <person name="Koringa P.G."/>
            <person name="Iquebal M.A."/>
            <person name="Das S.P."/>
            <person name="Bit A."/>
            <person name="Patnaik S."/>
            <person name="Patel N."/>
            <person name="Shah T.M."/>
            <person name="Hinsu A."/>
            <person name="Jena J.K."/>
        </authorList>
    </citation>
    <scope>NUCLEOTIDE SEQUENCE</scope>
    <source>
        <strain evidence="4">CIFAMagur01</strain>
        <tissue evidence="4">Testis</tissue>
    </source>
</reference>
<feature type="compositionally biased region" description="Basic and acidic residues" evidence="2">
    <location>
        <begin position="105"/>
        <end position="115"/>
    </location>
</feature>
<dbReference type="InterPro" id="IPR001870">
    <property type="entry name" value="B30.2/SPRY"/>
</dbReference>
<dbReference type="Proteomes" id="UP000727407">
    <property type="component" value="Unassembled WGS sequence"/>
</dbReference>
<dbReference type="EMBL" id="QNUK01000967">
    <property type="protein sequence ID" value="KAF5888543.1"/>
    <property type="molecule type" value="Genomic_DNA"/>
</dbReference>
<dbReference type="Gene3D" id="2.60.120.920">
    <property type="match status" value="5"/>
</dbReference>
<dbReference type="SMART" id="SM00589">
    <property type="entry name" value="PRY"/>
    <property type="match status" value="4"/>
</dbReference>
<dbReference type="InterPro" id="IPR058030">
    <property type="entry name" value="TRIM8/14/16/25/29/45/65_CC"/>
</dbReference>
<dbReference type="FunFam" id="2.60.120.920:FF:000004">
    <property type="entry name" value="Butyrophilin subfamily 1 member A1"/>
    <property type="match status" value="3"/>
</dbReference>
<evidence type="ECO:0000259" key="3">
    <source>
        <dbReference type="PROSITE" id="PS50188"/>
    </source>
</evidence>
<feature type="coiled-coil region" evidence="1">
    <location>
        <begin position="324"/>
        <end position="370"/>
    </location>
</feature>
<dbReference type="Pfam" id="PF00622">
    <property type="entry name" value="SPRY"/>
    <property type="match status" value="3"/>
</dbReference>
<dbReference type="PRINTS" id="PR01407">
    <property type="entry name" value="BUTYPHLNCDUF"/>
</dbReference>
<dbReference type="Pfam" id="PF13765">
    <property type="entry name" value="PRY"/>
    <property type="match status" value="3"/>
</dbReference>
<feature type="compositionally biased region" description="Acidic residues" evidence="2">
    <location>
        <begin position="132"/>
        <end position="149"/>
    </location>
</feature>
<dbReference type="InterPro" id="IPR043136">
    <property type="entry name" value="B30.2/SPRY_sf"/>
</dbReference>
<protein>
    <submittedName>
        <fullName evidence="4">E3 ubiquitin-protein ligase TRIM39-like</fullName>
    </submittedName>
</protein>
<evidence type="ECO:0000256" key="1">
    <source>
        <dbReference type="SAM" id="Coils"/>
    </source>
</evidence>
<dbReference type="OrthoDB" id="6105938at2759"/>
<dbReference type="Pfam" id="PF25600">
    <property type="entry name" value="TRIM_CC"/>
    <property type="match status" value="1"/>
</dbReference>
<name>A0A8J4TCH2_CLAMG</name>
<keyword evidence="1" id="KW-0175">Coiled coil</keyword>
<dbReference type="InterPro" id="IPR003879">
    <property type="entry name" value="Butyrophylin_SPRY"/>
</dbReference>
<dbReference type="AlphaFoldDB" id="A0A8J4TCH2"/>
<dbReference type="CDD" id="cd13733">
    <property type="entry name" value="SPRY_PRY_C-I_1"/>
    <property type="match status" value="3"/>
</dbReference>
<proteinExistence type="predicted"/>
<feature type="domain" description="B30.2/SPRY" evidence="3">
    <location>
        <begin position="831"/>
        <end position="1025"/>
    </location>
</feature>
<dbReference type="PROSITE" id="PS50188">
    <property type="entry name" value="B302_SPRY"/>
    <property type="match status" value="3"/>
</dbReference>
<dbReference type="InterPro" id="IPR006574">
    <property type="entry name" value="PRY"/>
</dbReference>
<evidence type="ECO:0000256" key="2">
    <source>
        <dbReference type="SAM" id="MobiDB-lite"/>
    </source>
</evidence>
<feature type="domain" description="B30.2/SPRY" evidence="3">
    <location>
        <begin position="684"/>
        <end position="835"/>
    </location>
</feature>
<feature type="region of interest" description="Disordered" evidence="2">
    <location>
        <begin position="96"/>
        <end position="171"/>
    </location>
</feature>
<evidence type="ECO:0000313" key="5">
    <source>
        <dbReference type="Proteomes" id="UP000727407"/>
    </source>
</evidence>
<dbReference type="InterPro" id="IPR044822">
    <property type="entry name" value="Myb_DNA-bind_4"/>
</dbReference>
<dbReference type="InterPro" id="IPR050143">
    <property type="entry name" value="TRIM/RBCC"/>
</dbReference>
<sequence>MSGNWSDYEVRELLSLRGEKDVLKQIRGTVRDSALYTNMTSVLQKRGVQKRKPQIISKLKKLRRHYNSMKTEYTDSEEASLYWPYFQLCDAIWGNSRSEPEPETEDKKETIKVEPEDGAVSGSESTSNPVVEEGEELEEEEEQEEEEGESPPGSPYTPPPKKRQRKKNNHQQTFEDLRKFLVNMDRDFNEVEAVRLKEQRQYENRVRTEAREYERQERATQMATWKEMQEAQNSFFKDILNQMPHFTPSPAPALQQQLLCTLLRQDHGQTESQLRKTQTDVQQRIHDRLKKIQEIKHSAELCKRNTEKEKADTVEVFTALIRSIERSQAELLEVIEEKQKAAERQAEGLIKELEQEITVLKRRDTELEQLSHTEEHLHLLQISSSMCSPPHTKNWTEISINTDLTVDTVRTALSQLQQTLDDKLIKSLKKTVSTELKRIQQYAVDVTLDPDTAHPNLVLSADGKQVTHGDIWQTLSETPERFNFCVCVLGKQSFSSKRFYYEVQVKGKTAWDFGVASESINRKGDITLSPREGFWTLALRNENEYKAYADPDVPLTLREKVEKVGVFVDYEEGSVSFYDVKGRSHVYTFSGQTFTEKLYPYFSPHLREGVDVTLDPDTAHPDLILSADGKQVTHGDTRQDLPDTAEREKVEKVGVFVDYEEGLVSFYDVQASSHIYSYTGEAKAPQQARKGRRKSMDRLYDLNVTLDPDTSNPYLILSADGKYVTCGDTRQDLPDTPERFTTCPNVLGKQNFSSGRFYYEVQVRGKIAWTLGVVRENINRKGDITLKPQNGFWTVWLRNEKEYEALASPAVRLTLKEKLEKMGVFVDYEEGLVSFYNVESRSHIYSFTVDVTLDPDTALPDLILSADGKQVTDGDTRQDLPDTPERFNYCPCVLGKQSFSSGNFYYEVQVIGKTEWTLGVMRENINRKEEITLSPEDGFWTVILRNENQYKACADSSVPLTLREKVEKVGVFVDYDEGLVSFYDVKSRSHIYSFTGQSFTEKLYPYFSPGLNEGGKNSAPLIISP</sequence>
<feature type="compositionally biased region" description="Basic residues" evidence="2">
    <location>
        <begin position="160"/>
        <end position="169"/>
    </location>
</feature>